<name>A0A1M6MFT2_9FIRM</name>
<keyword evidence="1" id="KW-0812">Transmembrane</keyword>
<feature type="transmembrane region" description="Helical" evidence="1">
    <location>
        <begin position="28"/>
        <end position="47"/>
    </location>
</feature>
<evidence type="ECO:0008006" key="4">
    <source>
        <dbReference type="Google" id="ProtNLM"/>
    </source>
</evidence>
<dbReference type="AlphaFoldDB" id="A0A1M6MFT2"/>
<reference evidence="2 3" key="1">
    <citation type="submission" date="2016-11" db="EMBL/GenBank/DDBJ databases">
        <authorList>
            <person name="Jaros S."/>
            <person name="Januszkiewicz K."/>
            <person name="Wedrychowicz H."/>
        </authorList>
    </citation>
    <scope>NUCLEOTIDE SEQUENCE [LARGE SCALE GENOMIC DNA]</scope>
    <source>
        <strain evidence="2 3">DSM 14214</strain>
    </source>
</reference>
<feature type="transmembrane region" description="Helical" evidence="1">
    <location>
        <begin position="6"/>
        <end position="21"/>
    </location>
</feature>
<evidence type="ECO:0000313" key="3">
    <source>
        <dbReference type="Proteomes" id="UP000183975"/>
    </source>
</evidence>
<keyword evidence="3" id="KW-1185">Reference proteome</keyword>
<accession>A0A1M6MFT2</accession>
<protein>
    <recommendedName>
        <fullName evidence="4">DUF4203 domain-containing protein</fullName>
    </recommendedName>
</protein>
<feature type="transmembrane region" description="Helical" evidence="1">
    <location>
        <begin position="53"/>
        <end position="72"/>
    </location>
</feature>
<evidence type="ECO:0000313" key="2">
    <source>
        <dbReference type="EMBL" id="SHJ82332.1"/>
    </source>
</evidence>
<organism evidence="2 3">
    <name type="scientific">Anaerotignum lactatifermentans DSM 14214</name>
    <dbReference type="NCBI Taxonomy" id="1121323"/>
    <lineage>
        <taxon>Bacteria</taxon>
        <taxon>Bacillati</taxon>
        <taxon>Bacillota</taxon>
        <taxon>Clostridia</taxon>
        <taxon>Lachnospirales</taxon>
        <taxon>Anaerotignaceae</taxon>
        <taxon>Anaerotignum</taxon>
    </lineage>
</organism>
<dbReference type="EMBL" id="FRAH01000006">
    <property type="protein sequence ID" value="SHJ82332.1"/>
    <property type="molecule type" value="Genomic_DNA"/>
</dbReference>
<dbReference type="Proteomes" id="UP000183975">
    <property type="component" value="Unassembled WGS sequence"/>
</dbReference>
<keyword evidence="1" id="KW-0472">Membrane</keyword>
<gene>
    <name evidence="2" type="ORF">SAMN02745138_00602</name>
</gene>
<proteinExistence type="predicted"/>
<evidence type="ECO:0000256" key="1">
    <source>
        <dbReference type="SAM" id="Phobius"/>
    </source>
</evidence>
<sequence>MSVSFWTMFCVVYGGVLFLSLKRGAFALVLGFLSGLGVAFFCLRYLPGVFTSQAFYAVAAGVLCGVALGTVAEKRRLPGTVFFWLGALLWGCSGGLVSMDVLTALLAAITGGVCLYLVCGAVLPEEVGEKQFLLRAAGGLLGFWLGVWLDFWHI</sequence>
<feature type="transmembrane region" description="Helical" evidence="1">
    <location>
        <begin position="104"/>
        <end position="123"/>
    </location>
</feature>
<feature type="transmembrane region" description="Helical" evidence="1">
    <location>
        <begin position="79"/>
        <end position="98"/>
    </location>
</feature>
<dbReference type="OrthoDB" id="9948342at2"/>
<dbReference type="RefSeq" id="WP_072849041.1">
    <property type="nucleotide sequence ID" value="NZ_FRAH01000006.1"/>
</dbReference>
<keyword evidence="1" id="KW-1133">Transmembrane helix</keyword>
<feature type="transmembrane region" description="Helical" evidence="1">
    <location>
        <begin position="132"/>
        <end position="149"/>
    </location>
</feature>